<reference evidence="1 2" key="1">
    <citation type="submission" date="2020-09" db="EMBL/GenBank/DDBJ databases">
        <title>De no assembly of potato wild relative species, Solanum commersonii.</title>
        <authorList>
            <person name="Cho K."/>
        </authorList>
    </citation>
    <scope>NUCLEOTIDE SEQUENCE [LARGE SCALE GENOMIC DNA]</scope>
    <source>
        <strain evidence="1">LZ3.2</strain>
        <tissue evidence="1">Leaf</tissue>
    </source>
</reference>
<sequence length="169" mass="19360">MQRSILYSKTQVVTHHDQRFSCSHNLLLMLVQTQQQYLNTLTQRIITYLHAVVNQFKFRNQMQCSHSKSGTQCLFSPIASSCTGPLGCMALLCGPIRRSANFSFLRRVHPLHLGHNVMEQKAKCVPSGIHQVCLENLRLQFLRSFQHFLKLKFSSSNTTSKTVLHKTQS</sequence>
<proteinExistence type="predicted"/>
<name>A0A9J5XD69_SOLCO</name>
<dbReference type="AlphaFoldDB" id="A0A9J5XD69"/>
<accession>A0A9J5XD69</accession>
<comment type="caution">
    <text evidence="1">The sequence shown here is derived from an EMBL/GenBank/DDBJ whole genome shotgun (WGS) entry which is preliminary data.</text>
</comment>
<evidence type="ECO:0000313" key="2">
    <source>
        <dbReference type="Proteomes" id="UP000824120"/>
    </source>
</evidence>
<evidence type="ECO:0000313" key="1">
    <source>
        <dbReference type="EMBL" id="KAG5585666.1"/>
    </source>
</evidence>
<dbReference type="EMBL" id="JACXVP010000009">
    <property type="protein sequence ID" value="KAG5585666.1"/>
    <property type="molecule type" value="Genomic_DNA"/>
</dbReference>
<gene>
    <name evidence="1" type="ORF">H5410_046100</name>
</gene>
<organism evidence="1 2">
    <name type="scientific">Solanum commersonii</name>
    <name type="common">Commerson's wild potato</name>
    <name type="synonym">Commerson's nightshade</name>
    <dbReference type="NCBI Taxonomy" id="4109"/>
    <lineage>
        <taxon>Eukaryota</taxon>
        <taxon>Viridiplantae</taxon>
        <taxon>Streptophyta</taxon>
        <taxon>Embryophyta</taxon>
        <taxon>Tracheophyta</taxon>
        <taxon>Spermatophyta</taxon>
        <taxon>Magnoliopsida</taxon>
        <taxon>eudicotyledons</taxon>
        <taxon>Gunneridae</taxon>
        <taxon>Pentapetalae</taxon>
        <taxon>asterids</taxon>
        <taxon>lamiids</taxon>
        <taxon>Solanales</taxon>
        <taxon>Solanaceae</taxon>
        <taxon>Solanoideae</taxon>
        <taxon>Solaneae</taxon>
        <taxon>Solanum</taxon>
    </lineage>
</organism>
<protein>
    <submittedName>
        <fullName evidence="1">Uncharacterized protein</fullName>
    </submittedName>
</protein>
<keyword evidence="2" id="KW-1185">Reference proteome</keyword>
<dbReference type="Proteomes" id="UP000824120">
    <property type="component" value="Chromosome 9"/>
</dbReference>